<accession>A0A5B7F617</accession>
<protein>
    <submittedName>
        <fullName evidence="1">Uncharacterized protein</fullName>
    </submittedName>
</protein>
<gene>
    <name evidence="1" type="ORF">E2C01_034224</name>
</gene>
<dbReference type="Proteomes" id="UP000324222">
    <property type="component" value="Unassembled WGS sequence"/>
</dbReference>
<dbReference type="EMBL" id="VSRR010004768">
    <property type="protein sequence ID" value="MPC40659.1"/>
    <property type="molecule type" value="Genomic_DNA"/>
</dbReference>
<comment type="caution">
    <text evidence="1">The sequence shown here is derived from an EMBL/GenBank/DDBJ whole genome shotgun (WGS) entry which is preliminary data.</text>
</comment>
<dbReference type="AlphaFoldDB" id="A0A5B7F617"/>
<evidence type="ECO:0000313" key="1">
    <source>
        <dbReference type="EMBL" id="MPC40659.1"/>
    </source>
</evidence>
<proteinExistence type="predicted"/>
<sequence length="77" mass="8599">MFACRVAESCVGTVASYIQTSPIGTPRETPLGSQTHHHFDVLGAYVMSKMVIIELVQDFAMNLEEMEWISNHLNFAP</sequence>
<name>A0A5B7F617_PORTR</name>
<organism evidence="1 2">
    <name type="scientific">Portunus trituberculatus</name>
    <name type="common">Swimming crab</name>
    <name type="synonym">Neptunus trituberculatus</name>
    <dbReference type="NCBI Taxonomy" id="210409"/>
    <lineage>
        <taxon>Eukaryota</taxon>
        <taxon>Metazoa</taxon>
        <taxon>Ecdysozoa</taxon>
        <taxon>Arthropoda</taxon>
        <taxon>Crustacea</taxon>
        <taxon>Multicrustacea</taxon>
        <taxon>Malacostraca</taxon>
        <taxon>Eumalacostraca</taxon>
        <taxon>Eucarida</taxon>
        <taxon>Decapoda</taxon>
        <taxon>Pleocyemata</taxon>
        <taxon>Brachyura</taxon>
        <taxon>Eubrachyura</taxon>
        <taxon>Portunoidea</taxon>
        <taxon>Portunidae</taxon>
        <taxon>Portuninae</taxon>
        <taxon>Portunus</taxon>
    </lineage>
</organism>
<reference evidence="1 2" key="1">
    <citation type="submission" date="2019-05" db="EMBL/GenBank/DDBJ databases">
        <title>Another draft genome of Portunus trituberculatus and its Hox gene families provides insights of decapod evolution.</title>
        <authorList>
            <person name="Jeong J.-H."/>
            <person name="Song I."/>
            <person name="Kim S."/>
            <person name="Choi T."/>
            <person name="Kim D."/>
            <person name="Ryu S."/>
            <person name="Kim W."/>
        </authorList>
    </citation>
    <scope>NUCLEOTIDE SEQUENCE [LARGE SCALE GENOMIC DNA]</scope>
    <source>
        <tissue evidence="1">Muscle</tissue>
    </source>
</reference>
<evidence type="ECO:0000313" key="2">
    <source>
        <dbReference type="Proteomes" id="UP000324222"/>
    </source>
</evidence>
<keyword evidence="2" id="KW-1185">Reference proteome</keyword>